<sequence>MYSIPKENIRMKTGVLRNAATQTPRGQCDAENFHSGSLISLENHLTWTVCFNDEEAAVDIISPQVQLGQRYSDIKNTFTDQELAEISTKESGSLHRQRTENGVGFLHNRATLPGLTSNHFKVASSQEECHKPDQLSLDDIHITMLSVEDSSPQQCSAPNLMVEEGDNVYTVCGETVKNTTDLQNEIKNDTNNVNPGVVTSVGPVILYPQSPSLEKKRRWVQAVSESCSLVFFIGFVILSILTPWLCIPSYVIDTKEQTTFQILMFSLVVVSFGLLFVGCIIGNFYWRYEEKSKTWRPILHCGKGPNHNWGWFFSSEPTRLKEGEIV</sequence>
<dbReference type="GeneID" id="106464776"/>
<dbReference type="RefSeq" id="XP_013780388.1">
    <property type="nucleotide sequence ID" value="XM_013924934.2"/>
</dbReference>
<organism evidence="2 3">
    <name type="scientific">Limulus polyphemus</name>
    <name type="common">Atlantic horseshoe crab</name>
    <dbReference type="NCBI Taxonomy" id="6850"/>
    <lineage>
        <taxon>Eukaryota</taxon>
        <taxon>Metazoa</taxon>
        <taxon>Ecdysozoa</taxon>
        <taxon>Arthropoda</taxon>
        <taxon>Chelicerata</taxon>
        <taxon>Merostomata</taxon>
        <taxon>Xiphosura</taxon>
        <taxon>Limulidae</taxon>
        <taxon>Limulus</taxon>
    </lineage>
</organism>
<keyword evidence="1" id="KW-1133">Transmembrane helix</keyword>
<evidence type="ECO:0000313" key="3">
    <source>
        <dbReference type="RefSeq" id="XP_013780388.1"/>
    </source>
</evidence>
<feature type="transmembrane region" description="Helical" evidence="1">
    <location>
        <begin position="262"/>
        <end position="286"/>
    </location>
</feature>
<protein>
    <submittedName>
        <fullName evidence="3">Uncharacterized protein LOC106464776</fullName>
    </submittedName>
</protein>
<evidence type="ECO:0000256" key="1">
    <source>
        <dbReference type="SAM" id="Phobius"/>
    </source>
</evidence>
<keyword evidence="1" id="KW-0472">Membrane</keyword>
<keyword evidence="1" id="KW-0812">Transmembrane</keyword>
<gene>
    <name evidence="3" type="primary">LOC106464776</name>
</gene>
<dbReference type="Proteomes" id="UP000694941">
    <property type="component" value="Unplaced"/>
</dbReference>
<accession>A0ABM1BEJ8</accession>
<reference evidence="3" key="1">
    <citation type="submission" date="2025-08" db="UniProtKB">
        <authorList>
            <consortium name="RefSeq"/>
        </authorList>
    </citation>
    <scope>IDENTIFICATION</scope>
    <source>
        <tissue evidence="3">Muscle</tissue>
    </source>
</reference>
<name>A0ABM1BEJ8_LIMPO</name>
<evidence type="ECO:0000313" key="2">
    <source>
        <dbReference type="Proteomes" id="UP000694941"/>
    </source>
</evidence>
<proteinExistence type="predicted"/>
<feature type="transmembrane region" description="Helical" evidence="1">
    <location>
        <begin position="226"/>
        <end position="250"/>
    </location>
</feature>
<keyword evidence="2" id="KW-1185">Reference proteome</keyword>